<evidence type="ECO:0000313" key="1">
    <source>
        <dbReference type="EMBL" id="RPA75061.1"/>
    </source>
</evidence>
<organism evidence="1 2">
    <name type="scientific">Ascobolus immersus RN42</name>
    <dbReference type="NCBI Taxonomy" id="1160509"/>
    <lineage>
        <taxon>Eukaryota</taxon>
        <taxon>Fungi</taxon>
        <taxon>Dikarya</taxon>
        <taxon>Ascomycota</taxon>
        <taxon>Pezizomycotina</taxon>
        <taxon>Pezizomycetes</taxon>
        <taxon>Pezizales</taxon>
        <taxon>Ascobolaceae</taxon>
        <taxon>Ascobolus</taxon>
    </lineage>
</organism>
<dbReference type="EMBL" id="ML119772">
    <property type="protein sequence ID" value="RPA75061.1"/>
    <property type="molecule type" value="Genomic_DNA"/>
</dbReference>
<dbReference type="AlphaFoldDB" id="A0A3N4HSR6"/>
<protein>
    <submittedName>
        <fullName evidence="1">Uncharacterized protein</fullName>
    </submittedName>
</protein>
<keyword evidence="2" id="KW-1185">Reference proteome</keyword>
<reference evidence="1 2" key="1">
    <citation type="journal article" date="2018" name="Nat. Ecol. Evol.">
        <title>Pezizomycetes genomes reveal the molecular basis of ectomycorrhizal truffle lifestyle.</title>
        <authorList>
            <person name="Murat C."/>
            <person name="Payen T."/>
            <person name="Noel B."/>
            <person name="Kuo A."/>
            <person name="Morin E."/>
            <person name="Chen J."/>
            <person name="Kohler A."/>
            <person name="Krizsan K."/>
            <person name="Balestrini R."/>
            <person name="Da Silva C."/>
            <person name="Montanini B."/>
            <person name="Hainaut M."/>
            <person name="Levati E."/>
            <person name="Barry K.W."/>
            <person name="Belfiori B."/>
            <person name="Cichocki N."/>
            <person name="Clum A."/>
            <person name="Dockter R.B."/>
            <person name="Fauchery L."/>
            <person name="Guy J."/>
            <person name="Iotti M."/>
            <person name="Le Tacon F."/>
            <person name="Lindquist E.A."/>
            <person name="Lipzen A."/>
            <person name="Malagnac F."/>
            <person name="Mello A."/>
            <person name="Molinier V."/>
            <person name="Miyauchi S."/>
            <person name="Poulain J."/>
            <person name="Riccioni C."/>
            <person name="Rubini A."/>
            <person name="Sitrit Y."/>
            <person name="Splivallo R."/>
            <person name="Traeger S."/>
            <person name="Wang M."/>
            <person name="Zifcakova L."/>
            <person name="Wipf D."/>
            <person name="Zambonelli A."/>
            <person name="Paolocci F."/>
            <person name="Nowrousian M."/>
            <person name="Ottonello S."/>
            <person name="Baldrian P."/>
            <person name="Spatafora J.W."/>
            <person name="Henrissat B."/>
            <person name="Nagy L.G."/>
            <person name="Aury J.M."/>
            <person name="Wincker P."/>
            <person name="Grigoriev I.V."/>
            <person name="Bonfante P."/>
            <person name="Martin F.M."/>
        </authorList>
    </citation>
    <scope>NUCLEOTIDE SEQUENCE [LARGE SCALE GENOMIC DNA]</scope>
    <source>
        <strain evidence="1 2">RN42</strain>
    </source>
</reference>
<dbReference type="Proteomes" id="UP000275078">
    <property type="component" value="Unassembled WGS sequence"/>
</dbReference>
<sequence>METYPEPAPIVIGLLDLPTELVVLVFQTTNSLQDAVALSSTCKFTRQIYEYDCRIGMAGMPSAFELLNLQRPDVISAWRNENLRPHLARYRPAGSKFKFLNVSTTNRLTNPSLSPRMNSFTGIEERKQLQMNHSIIARLVRDHAKFEYRASFTLVDGLEDFFYRINKARDYFGGVTDVAGRQSITPSSSETTRLLETTYLAAALQLKIYAFGRYTQNGKLKGGRTILNYAPLLSLSFRQCLELVAALRVLFVEADLGSLNNMYWLHYSRHPPTGSYNRKLCATGSEERKQHPIFSTSNLRMTLAMVVNMRARIYSVLGALKCKPSALSPDFVDLSPINHPLRSIFWDENRPVLSKLFKRLDRRIAQSPDEIAKAALPLHPKSTTNETEIKEYLTRLNSLADNLKTGFNKQYLPDFEALRVDRDGVLLFTKTGIKNDTSKDGYWGIFRRSDLARLRKQFGNALQKAD</sequence>
<accession>A0A3N4HSR6</accession>
<proteinExistence type="predicted"/>
<evidence type="ECO:0000313" key="2">
    <source>
        <dbReference type="Proteomes" id="UP000275078"/>
    </source>
</evidence>
<gene>
    <name evidence="1" type="ORF">BJ508DRAFT_365871</name>
</gene>
<name>A0A3N4HSR6_ASCIM</name>